<accession>A0A1Y2B1B3</accession>
<dbReference type="Pfam" id="PF05721">
    <property type="entry name" value="PhyH"/>
    <property type="match status" value="1"/>
</dbReference>
<protein>
    <recommendedName>
        <fullName evidence="4">Phytanoyl-CoA dioxygenase</fullName>
    </recommendedName>
</protein>
<feature type="region of interest" description="Disordered" evidence="1">
    <location>
        <begin position="301"/>
        <end position="321"/>
    </location>
</feature>
<evidence type="ECO:0000313" key="2">
    <source>
        <dbReference type="EMBL" id="ORY28602.1"/>
    </source>
</evidence>
<gene>
    <name evidence="2" type="ORF">BCR39DRAFT_559418</name>
</gene>
<organism evidence="2 3">
    <name type="scientific">Naematelia encephala</name>
    <dbReference type="NCBI Taxonomy" id="71784"/>
    <lineage>
        <taxon>Eukaryota</taxon>
        <taxon>Fungi</taxon>
        <taxon>Dikarya</taxon>
        <taxon>Basidiomycota</taxon>
        <taxon>Agaricomycotina</taxon>
        <taxon>Tremellomycetes</taxon>
        <taxon>Tremellales</taxon>
        <taxon>Naemateliaceae</taxon>
        <taxon>Naematelia</taxon>
    </lineage>
</organism>
<dbReference type="SUPFAM" id="SSF51197">
    <property type="entry name" value="Clavaminate synthase-like"/>
    <property type="match status" value="1"/>
</dbReference>
<dbReference type="InParanoid" id="A0A1Y2B1B3"/>
<dbReference type="EMBL" id="MCFC01000030">
    <property type="protein sequence ID" value="ORY28602.1"/>
    <property type="molecule type" value="Genomic_DNA"/>
</dbReference>
<proteinExistence type="predicted"/>
<reference evidence="2 3" key="1">
    <citation type="submission" date="2016-07" db="EMBL/GenBank/DDBJ databases">
        <title>Pervasive Adenine N6-methylation of Active Genes in Fungi.</title>
        <authorList>
            <consortium name="DOE Joint Genome Institute"/>
            <person name="Mondo S.J."/>
            <person name="Dannebaum R.O."/>
            <person name="Kuo R.C."/>
            <person name="Labutti K."/>
            <person name="Haridas S."/>
            <person name="Kuo A."/>
            <person name="Salamov A."/>
            <person name="Ahrendt S.R."/>
            <person name="Lipzen A."/>
            <person name="Sullivan W."/>
            <person name="Andreopoulos W.B."/>
            <person name="Clum A."/>
            <person name="Lindquist E."/>
            <person name="Daum C."/>
            <person name="Ramamoorthy G.K."/>
            <person name="Gryganskyi A."/>
            <person name="Culley D."/>
            <person name="Magnuson J.K."/>
            <person name="James T.Y."/>
            <person name="O'Malley M.A."/>
            <person name="Stajich J.E."/>
            <person name="Spatafora J.W."/>
            <person name="Visel A."/>
            <person name="Grigoriev I.V."/>
        </authorList>
    </citation>
    <scope>NUCLEOTIDE SEQUENCE [LARGE SCALE GENOMIC DNA]</scope>
    <source>
        <strain evidence="2 3">68-887.2</strain>
    </source>
</reference>
<evidence type="ECO:0000256" key="1">
    <source>
        <dbReference type="SAM" id="MobiDB-lite"/>
    </source>
</evidence>
<name>A0A1Y2B1B3_9TREE</name>
<comment type="caution">
    <text evidence="2">The sequence shown here is derived from an EMBL/GenBank/DDBJ whole genome shotgun (WGS) entry which is preliminary data.</text>
</comment>
<dbReference type="OrthoDB" id="4664297at2759"/>
<keyword evidence="3" id="KW-1185">Reference proteome</keyword>
<dbReference type="Proteomes" id="UP000193986">
    <property type="component" value="Unassembled WGS sequence"/>
</dbReference>
<evidence type="ECO:0008006" key="4">
    <source>
        <dbReference type="Google" id="ProtNLM"/>
    </source>
</evidence>
<dbReference type="Gene3D" id="2.60.120.620">
    <property type="entry name" value="q2cbj1_9rhob like domain"/>
    <property type="match status" value="1"/>
</dbReference>
<dbReference type="AlphaFoldDB" id="A0A1Y2B1B3"/>
<sequence length="321" mass="36595">MVRKFKYLTDEQVESFMNDGYLRLEGAFSREKADEWTKDVWVRLGMDPNDQTTWMREWTNMPHHRKELVETFSPIAWNAIGELVGGHDRIDPTMNTWSDGFIVNLGTPEHATQAPPHPKELNRWHCDGDFFLHFLDSPEQALLVVPLFTDIEPHGGGTMIAPDAIPKLAQYLADHPEGVMPTGFKFRAVADSCDNFVELTGKAGDVVLMHPLMLHSASRNNLRQPRIITNPAVSLREPFKFKRDDSNEYSLVELKTIKSLGKTPEEGYAFRAAGPRKSVVPERLKVQEEWKKQELERLARLKENDSQLVQPHFPQAGIEAA</sequence>
<dbReference type="InterPro" id="IPR008775">
    <property type="entry name" value="Phytyl_CoA_dOase-like"/>
</dbReference>
<evidence type="ECO:0000313" key="3">
    <source>
        <dbReference type="Proteomes" id="UP000193986"/>
    </source>
</evidence>